<feature type="compositionally biased region" description="Acidic residues" evidence="1">
    <location>
        <begin position="50"/>
        <end position="83"/>
    </location>
</feature>
<reference evidence="2 3" key="1">
    <citation type="submission" date="2020-08" db="EMBL/GenBank/DDBJ databases">
        <title>Sequencing the genomes of 1000 actinobacteria strains.</title>
        <authorList>
            <person name="Klenk H.-P."/>
        </authorList>
    </citation>
    <scope>NUCLEOTIDE SEQUENCE [LARGE SCALE GENOMIC DNA]</scope>
    <source>
        <strain evidence="2 3">DSM 44598</strain>
    </source>
</reference>
<dbReference type="PROSITE" id="PS51257">
    <property type="entry name" value="PROKAR_LIPOPROTEIN"/>
    <property type="match status" value="1"/>
</dbReference>
<sequence length="166" mass="17189">MSTGKKIGAGCGGCLGLLLILFMFAGCLSVLSGDASSGQGGDASVREESTEPEEDASEQTEEAPEDEPREEEEAAESEPEPEPEVSATIGNGIHQVGDDIEPGTYSTGGPDPDDLFPFCYYARLSGLSGELDDIISNNNIEGPGTVVVAEGDVALELSGGCEWTLQ</sequence>
<keyword evidence="3" id="KW-1185">Reference proteome</keyword>
<proteinExistence type="predicted"/>
<dbReference type="Proteomes" id="UP000579647">
    <property type="component" value="Unassembled WGS sequence"/>
</dbReference>
<organism evidence="2 3">
    <name type="scientific">Nocardiopsis metallicus</name>
    <dbReference type="NCBI Taxonomy" id="179819"/>
    <lineage>
        <taxon>Bacteria</taxon>
        <taxon>Bacillati</taxon>
        <taxon>Actinomycetota</taxon>
        <taxon>Actinomycetes</taxon>
        <taxon>Streptosporangiales</taxon>
        <taxon>Nocardiopsidaceae</taxon>
        <taxon>Nocardiopsis</taxon>
    </lineage>
</organism>
<evidence type="ECO:0000313" key="3">
    <source>
        <dbReference type="Proteomes" id="UP000579647"/>
    </source>
</evidence>
<evidence type="ECO:0000256" key="1">
    <source>
        <dbReference type="SAM" id="MobiDB-lite"/>
    </source>
</evidence>
<dbReference type="AlphaFoldDB" id="A0A840WGE0"/>
<evidence type="ECO:0000313" key="2">
    <source>
        <dbReference type="EMBL" id="MBB5490787.1"/>
    </source>
</evidence>
<comment type="caution">
    <text evidence="2">The sequence shown here is derived from an EMBL/GenBank/DDBJ whole genome shotgun (WGS) entry which is preliminary data.</text>
</comment>
<feature type="region of interest" description="Disordered" evidence="1">
    <location>
        <begin position="35"/>
        <end position="111"/>
    </location>
</feature>
<protein>
    <submittedName>
        <fullName evidence="2">Uncharacterized protein</fullName>
    </submittedName>
</protein>
<dbReference type="RefSeq" id="WP_184364419.1">
    <property type="nucleotide sequence ID" value="NZ_JACHDO010000001.1"/>
</dbReference>
<dbReference type="EMBL" id="JACHDO010000001">
    <property type="protein sequence ID" value="MBB5490787.1"/>
    <property type="molecule type" value="Genomic_DNA"/>
</dbReference>
<gene>
    <name evidence="2" type="ORF">HNR07_001924</name>
</gene>
<name>A0A840WGE0_9ACTN</name>
<accession>A0A840WGE0</accession>